<evidence type="ECO:0000313" key="2">
    <source>
        <dbReference type="EMBL" id="OJH15584.1"/>
    </source>
</evidence>
<name>A0A1L8ZCU5_BORBI</name>
<organism evidence="2">
    <name type="scientific">Borrelia bissettiae</name>
    <name type="common">Borreliella bissettiae</name>
    <dbReference type="NCBI Taxonomy" id="64897"/>
    <lineage>
        <taxon>Bacteria</taxon>
        <taxon>Pseudomonadati</taxon>
        <taxon>Spirochaetota</taxon>
        <taxon>Spirochaetia</taxon>
        <taxon>Spirochaetales</taxon>
        <taxon>Borreliaceae</taxon>
        <taxon>Borreliella</taxon>
    </lineage>
</organism>
<dbReference type="EMBL" id="JNBW01000088">
    <property type="protein sequence ID" value="OJH15584.1"/>
    <property type="molecule type" value="Genomic_DNA"/>
</dbReference>
<protein>
    <submittedName>
        <fullName evidence="2">Uncharacterized protein</fullName>
    </submittedName>
</protein>
<dbReference type="OrthoDB" id="352918at2"/>
<keyword evidence="1" id="KW-0472">Membrane</keyword>
<reference evidence="2" key="1">
    <citation type="journal article" date="2015" name="Microbiology">
        <title>Similarities in murine infection and immune response to Borrelia bissettii and Borrelia burgdorferi sensu stricto.</title>
        <authorList>
            <person name="Leydet B.F.Jr."/>
            <person name="Liang F.T."/>
        </authorList>
    </citation>
    <scope>NUCLEOTIDE SEQUENCE [LARGE SCALE GENOMIC DNA]</scope>
    <source>
        <strain evidence="2">CO275</strain>
    </source>
</reference>
<sequence>MPSETKDLFFLILFLSSLVIISYRIKKVGIKNSNYIAVKGIGEKEILLASLIWNLDYDLNINPAYVRIKANNLNLSKIKTFLLNIYYYLYYMY</sequence>
<dbReference type="AlphaFoldDB" id="A0A1L8ZCU5"/>
<feature type="transmembrane region" description="Helical" evidence="1">
    <location>
        <begin position="6"/>
        <end position="25"/>
    </location>
</feature>
<accession>A0A1L8ZCU5</accession>
<gene>
    <name evidence="2" type="ORF">ER70_01860</name>
</gene>
<dbReference type="RefSeq" id="WP_071983173.1">
    <property type="nucleotide sequence ID" value="NZ_JAJNFX010000001.1"/>
</dbReference>
<keyword evidence="1" id="KW-0812">Transmembrane</keyword>
<reference evidence="2" key="2">
    <citation type="submission" date="2015-07" db="EMBL/GenBank/DDBJ databases">
        <authorList>
            <person name="Noorani M."/>
        </authorList>
    </citation>
    <scope>NUCLEOTIDE SEQUENCE</scope>
    <source>
        <strain evidence="2">CO275</strain>
    </source>
</reference>
<comment type="caution">
    <text evidence="2">The sequence shown here is derived from an EMBL/GenBank/DDBJ whole genome shotgun (WGS) entry which is preliminary data.</text>
</comment>
<keyword evidence="1" id="KW-1133">Transmembrane helix</keyword>
<proteinExistence type="predicted"/>
<evidence type="ECO:0000256" key="1">
    <source>
        <dbReference type="SAM" id="Phobius"/>
    </source>
</evidence>